<evidence type="ECO:0000313" key="8">
    <source>
        <dbReference type="Proteomes" id="UP000437736"/>
    </source>
</evidence>
<keyword evidence="1 5" id="KW-0547">Nucleotide-binding</keyword>
<evidence type="ECO:0000256" key="4">
    <source>
        <dbReference type="ARBA" id="ARBA00022840"/>
    </source>
</evidence>
<evidence type="ECO:0000256" key="3">
    <source>
        <dbReference type="ARBA" id="ARBA00022806"/>
    </source>
</evidence>
<evidence type="ECO:0000256" key="5">
    <source>
        <dbReference type="PROSITE-ProRule" id="PRU00560"/>
    </source>
</evidence>
<comment type="caution">
    <text evidence="7">The sequence shown here is derived from an EMBL/GenBank/DDBJ whole genome shotgun (WGS) entry which is preliminary data.</text>
</comment>
<sequence length="135" mass="15149">RRVGRGRRRRRGGAVLAGWVGRDLLEGCAEAIERDPAFAAAQRWRWRHVFVDEFQDLNPLQHRLLLAWLGDRVDLCAVGDPHQAIYGWNGADPDLLDRFTEHWPTAEVVRLDANHRCSPQIVAAAAAVLGPAGER</sequence>
<proteinExistence type="predicted"/>
<evidence type="ECO:0000256" key="2">
    <source>
        <dbReference type="ARBA" id="ARBA00022801"/>
    </source>
</evidence>
<dbReference type="PANTHER" id="PTHR11070">
    <property type="entry name" value="UVRD / RECB / PCRA DNA HELICASE FAMILY MEMBER"/>
    <property type="match status" value="1"/>
</dbReference>
<dbReference type="EMBL" id="WJHE01000859">
    <property type="protein sequence ID" value="MST34122.1"/>
    <property type="molecule type" value="Genomic_DNA"/>
</dbReference>
<keyword evidence="4 5" id="KW-0067">ATP-binding</keyword>
<dbReference type="Gene3D" id="3.40.50.300">
    <property type="entry name" value="P-loop containing nucleotide triphosphate hydrolases"/>
    <property type="match status" value="1"/>
</dbReference>
<feature type="domain" description="UvrD-like helicase ATP-binding" evidence="6">
    <location>
        <begin position="1"/>
        <end position="118"/>
    </location>
</feature>
<organism evidence="7 8">
    <name type="scientific">Acidiferrimicrobium australe</name>
    <dbReference type="NCBI Taxonomy" id="2664430"/>
    <lineage>
        <taxon>Bacteria</taxon>
        <taxon>Bacillati</taxon>
        <taxon>Actinomycetota</taxon>
        <taxon>Acidimicrobiia</taxon>
        <taxon>Acidimicrobiales</taxon>
        <taxon>Acidimicrobiaceae</taxon>
        <taxon>Acidiferrimicrobium</taxon>
    </lineage>
</organism>
<feature type="non-terminal residue" evidence="7">
    <location>
        <position position="1"/>
    </location>
</feature>
<evidence type="ECO:0000259" key="6">
    <source>
        <dbReference type="PROSITE" id="PS51198"/>
    </source>
</evidence>
<keyword evidence="2 5" id="KW-0378">Hydrolase</keyword>
<accession>A0ABW9QXX9</accession>
<dbReference type="InterPro" id="IPR000212">
    <property type="entry name" value="DNA_helicase_UvrD/REP"/>
</dbReference>
<feature type="non-terminal residue" evidence="7">
    <location>
        <position position="135"/>
    </location>
</feature>
<dbReference type="InterPro" id="IPR014016">
    <property type="entry name" value="UvrD-like_ATP-bd"/>
</dbReference>
<dbReference type="SUPFAM" id="SSF52540">
    <property type="entry name" value="P-loop containing nucleoside triphosphate hydrolases"/>
    <property type="match status" value="1"/>
</dbReference>
<evidence type="ECO:0000256" key="1">
    <source>
        <dbReference type="ARBA" id="ARBA00022741"/>
    </source>
</evidence>
<gene>
    <name evidence="7" type="ORF">GHK86_15505</name>
</gene>
<comment type="caution">
    <text evidence="5">Lacks conserved residue(s) required for the propagation of feature annotation.</text>
</comment>
<dbReference type="CDD" id="cd17932">
    <property type="entry name" value="DEXQc_UvrD"/>
    <property type="match status" value="1"/>
</dbReference>
<evidence type="ECO:0000313" key="7">
    <source>
        <dbReference type="EMBL" id="MST34122.1"/>
    </source>
</evidence>
<dbReference type="PROSITE" id="PS51198">
    <property type="entry name" value="UVRD_HELICASE_ATP_BIND"/>
    <property type="match status" value="1"/>
</dbReference>
<dbReference type="PANTHER" id="PTHR11070:SF69">
    <property type="entry name" value="ATP-DEPENDENT DNA HELICASE UVRD2"/>
    <property type="match status" value="1"/>
</dbReference>
<dbReference type="Pfam" id="PF00580">
    <property type="entry name" value="UvrD-helicase"/>
    <property type="match status" value="1"/>
</dbReference>
<name>A0ABW9QXX9_9ACTN</name>
<keyword evidence="8" id="KW-1185">Reference proteome</keyword>
<reference evidence="7 8" key="1">
    <citation type="submission" date="2019-11" db="EMBL/GenBank/DDBJ databases">
        <title>Acidiferrimicrobium australis gen. nov., sp. nov., an acidophilic and obligately heterotrophic, member of the Actinobacteria that catalyses dissimilatory oxido- reduction of iron isolated from metal-rich acidic water in Chile.</title>
        <authorList>
            <person name="Gonzalez D."/>
            <person name="Huber K."/>
            <person name="Hedrich S."/>
            <person name="Rojas-Villalobos C."/>
            <person name="Quatrini R."/>
            <person name="Dinamarca M.A."/>
            <person name="Schwarz A."/>
            <person name="Canales C."/>
            <person name="Nancucheo I."/>
        </authorList>
    </citation>
    <scope>NUCLEOTIDE SEQUENCE [LARGE SCALE GENOMIC DNA]</scope>
    <source>
        <strain evidence="7 8">USS-CCA1</strain>
    </source>
</reference>
<dbReference type="InterPro" id="IPR027417">
    <property type="entry name" value="P-loop_NTPase"/>
</dbReference>
<keyword evidence="3 5" id="KW-0347">Helicase</keyword>
<protein>
    <submittedName>
        <fullName evidence="7">AAA family ATPase</fullName>
    </submittedName>
</protein>
<dbReference type="Proteomes" id="UP000437736">
    <property type="component" value="Unassembled WGS sequence"/>
</dbReference>